<dbReference type="Proteomes" id="UP000554965">
    <property type="component" value="Unassembled WGS sequence"/>
</dbReference>
<feature type="region of interest" description="Disordered" evidence="1">
    <location>
        <begin position="31"/>
        <end position="66"/>
    </location>
</feature>
<evidence type="ECO:0000313" key="2">
    <source>
        <dbReference type="EMBL" id="SOJ53725.1"/>
    </source>
</evidence>
<evidence type="ECO:0000256" key="1">
    <source>
        <dbReference type="SAM" id="MobiDB-lite"/>
    </source>
</evidence>
<protein>
    <submittedName>
        <fullName evidence="2">Uncharacterized protein</fullName>
    </submittedName>
</protein>
<dbReference type="EMBL" id="OCTY01000002">
    <property type="protein sequence ID" value="SOJ53725.1"/>
    <property type="molecule type" value="Genomic_DNA"/>
</dbReference>
<proteinExistence type="predicted"/>
<feature type="compositionally biased region" description="Basic and acidic residues" evidence="1">
    <location>
        <begin position="44"/>
        <end position="54"/>
    </location>
</feature>
<gene>
    <name evidence="2" type="ORF">MSIMFB_01224</name>
</gene>
<reference evidence="2 3" key="1">
    <citation type="submission" date="2017-10" db="EMBL/GenBank/DDBJ databases">
        <authorList>
            <consortium name="Urmite Genomes"/>
        </authorList>
    </citation>
    <scope>NUCLEOTIDE SEQUENCE [LARGE SCALE GENOMIC DNA]</scope>
    <source>
        <strain evidence="2 3">FB-527</strain>
    </source>
</reference>
<name>A0A7Z7IJX7_9MYCO</name>
<accession>A0A7Z7IJX7</accession>
<organism evidence="2 3">
    <name type="scientific">Mycobacterium simulans</name>
    <dbReference type="NCBI Taxonomy" id="627089"/>
    <lineage>
        <taxon>Bacteria</taxon>
        <taxon>Bacillati</taxon>
        <taxon>Actinomycetota</taxon>
        <taxon>Actinomycetes</taxon>
        <taxon>Mycobacteriales</taxon>
        <taxon>Mycobacteriaceae</taxon>
        <taxon>Mycobacterium</taxon>
    </lineage>
</organism>
<comment type="caution">
    <text evidence="2">The sequence shown here is derived from an EMBL/GenBank/DDBJ whole genome shotgun (WGS) entry which is preliminary data.</text>
</comment>
<sequence>MRLTNWPLRARFAAALSDMQWLAGTIERPYLRPIRPGRGGSRLTRADNDAEQKSDVGAPPACGGEE</sequence>
<keyword evidence="3" id="KW-1185">Reference proteome</keyword>
<dbReference type="AlphaFoldDB" id="A0A7Z7IJX7"/>
<evidence type="ECO:0000313" key="3">
    <source>
        <dbReference type="Proteomes" id="UP000554965"/>
    </source>
</evidence>